<name>A0A420XYH0_9PEZI</name>
<feature type="region of interest" description="Disordered" evidence="1">
    <location>
        <begin position="94"/>
        <end position="118"/>
    </location>
</feature>
<sequence length="399" mass="44338">MAEISQSLGGMTSHLKRGMTTSEQNGMVQHDRDASRTDLDHTSHLSSGSSTPSTISTTSGSEYLEDCEVAYLDSRRLSFDDPLQKDTLAVTEPEIRDDDVDSTQLATNTGYETTTHSTTVMKLQEDKSAITSQKPDASDDELPLDETLREILANLDHGRNVIEPTIEMRQKVRLATVGNVENETTDANTKSSASSTDTQAPDNEGANYLWRNDFIIIKESPLGGYGSFAARDLQYGEIILVETPLVRTVQLGLEEAVYDLEVENQILYVSLAKFPPVEDCGFSTVERVRRANAFKVPGGIAIFSVASRFNHACDGVRNVMYSFEKMEGSRDREVIVFQVINPEGVAKGQELTVKYGDYPAILMRNFGFRCQCGGCRDPVSDREAKQIREGWGWERTWDD</sequence>
<dbReference type="OrthoDB" id="3180714at2759"/>
<feature type="compositionally biased region" description="Polar residues" evidence="1">
    <location>
        <begin position="180"/>
        <end position="201"/>
    </location>
</feature>
<feature type="compositionally biased region" description="Polar residues" evidence="1">
    <location>
        <begin position="102"/>
        <end position="118"/>
    </location>
</feature>
<protein>
    <recommendedName>
        <fullName evidence="2">SET domain-containing protein</fullName>
    </recommendedName>
</protein>
<comment type="caution">
    <text evidence="3">The sequence shown here is derived from an EMBL/GenBank/DDBJ whole genome shotgun (WGS) entry which is preliminary data.</text>
</comment>
<evidence type="ECO:0000259" key="2">
    <source>
        <dbReference type="PROSITE" id="PS50280"/>
    </source>
</evidence>
<dbReference type="AlphaFoldDB" id="A0A420XYH0"/>
<evidence type="ECO:0000313" key="4">
    <source>
        <dbReference type="Proteomes" id="UP000275385"/>
    </source>
</evidence>
<dbReference type="CDD" id="cd20071">
    <property type="entry name" value="SET_SMYD"/>
    <property type="match status" value="1"/>
</dbReference>
<feature type="compositionally biased region" description="Basic and acidic residues" evidence="1">
    <location>
        <begin position="29"/>
        <end position="43"/>
    </location>
</feature>
<feature type="compositionally biased region" description="Low complexity" evidence="1">
    <location>
        <begin position="44"/>
        <end position="60"/>
    </location>
</feature>
<dbReference type="InterPro" id="IPR046341">
    <property type="entry name" value="SET_dom_sf"/>
</dbReference>
<keyword evidence="4" id="KW-1185">Reference proteome</keyword>
<dbReference type="PANTHER" id="PTHR47332">
    <property type="entry name" value="SET DOMAIN-CONTAINING PROTEIN 5"/>
    <property type="match status" value="1"/>
</dbReference>
<dbReference type="Gene3D" id="2.170.270.10">
    <property type="entry name" value="SET domain"/>
    <property type="match status" value="1"/>
</dbReference>
<gene>
    <name evidence="3" type="ORF">DL546_002027</name>
</gene>
<feature type="region of interest" description="Disordered" evidence="1">
    <location>
        <begin position="22"/>
        <end position="60"/>
    </location>
</feature>
<proteinExistence type="predicted"/>
<reference evidence="3 4" key="1">
    <citation type="submission" date="2018-08" db="EMBL/GenBank/DDBJ databases">
        <title>Draft genome of the lignicolous fungus Coniochaeta pulveracea.</title>
        <authorList>
            <person name="Borstlap C.J."/>
            <person name="De Witt R.N."/>
            <person name="Botha A."/>
            <person name="Volschenk H."/>
        </authorList>
    </citation>
    <scope>NUCLEOTIDE SEQUENCE [LARGE SCALE GENOMIC DNA]</scope>
    <source>
        <strain evidence="3 4">CAB683</strain>
    </source>
</reference>
<evidence type="ECO:0000256" key="1">
    <source>
        <dbReference type="SAM" id="MobiDB-lite"/>
    </source>
</evidence>
<feature type="domain" description="SET" evidence="2">
    <location>
        <begin position="213"/>
        <end position="356"/>
    </location>
</feature>
<organism evidence="3 4">
    <name type="scientific">Coniochaeta pulveracea</name>
    <dbReference type="NCBI Taxonomy" id="177199"/>
    <lineage>
        <taxon>Eukaryota</taxon>
        <taxon>Fungi</taxon>
        <taxon>Dikarya</taxon>
        <taxon>Ascomycota</taxon>
        <taxon>Pezizomycotina</taxon>
        <taxon>Sordariomycetes</taxon>
        <taxon>Sordariomycetidae</taxon>
        <taxon>Coniochaetales</taxon>
        <taxon>Coniochaetaceae</taxon>
        <taxon>Coniochaeta</taxon>
    </lineage>
</organism>
<accession>A0A420XYH0</accession>
<evidence type="ECO:0000313" key="3">
    <source>
        <dbReference type="EMBL" id="RKU40696.1"/>
    </source>
</evidence>
<dbReference type="STRING" id="177199.A0A420XYH0"/>
<dbReference type="SUPFAM" id="SSF82199">
    <property type="entry name" value="SET domain"/>
    <property type="match status" value="1"/>
</dbReference>
<dbReference type="InterPro" id="IPR053185">
    <property type="entry name" value="SET_domain_protein"/>
</dbReference>
<dbReference type="PROSITE" id="PS50280">
    <property type="entry name" value="SET"/>
    <property type="match status" value="1"/>
</dbReference>
<dbReference type="PANTHER" id="PTHR47332:SF4">
    <property type="entry name" value="SET DOMAIN-CONTAINING PROTEIN 5"/>
    <property type="match status" value="1"/>
</dbReference>
<dbReference type="EMBL" id="QVQW01000094">
    <property type="protein sequence ID" value="RKU40696.1"/>
    <property type="molecule type" value="Genomic_DNA"/>
</dbReference>
<feature type="region of interest" description="Disordered" evidence="1">
    <location>
        <begin position="180"/>
        <end position="203"/>
    </location>
</feature>
<dbReference type="InterPro" id="IPR001214">
    <property type="entry name" value="SET_dom"/>
</dbReference>
<dbReference type="Proteomes" id="UP000275385">
    <property type="component" value="Unassembled WGS sequence"/>
</dbReference>